<dbReference type="AlphaFoldDB" id="A0A501XA37"/>
<dbReference type="Pfam" id="PF02361">
    <property type="entry name" value="CbiQ"/>
    <property type="match status" value="1"/>
</dbReference>
<dbReference type="Proteomes" id="UP000319776">
    <property type="component" value="Unassembled WGS sequence"/>
</dbReference>
<evidence type="ECO:0000256" key="5">
    <source>
        <dbReference type="SAM" id="Phobius"/>
    </source>
</evidence>
<dbReference type="PANTHER" id="PTHR33514:SF13">
    <property type="entry name" value="PROTEIN ABCI12, CHLOROPLASTIC"/>
    <property type="match status" value="1"/>
</dbReference>
<evidence type="ECO:0000256" key="3">
    <source>
        <dbReference type="ARBA" id="ARBA00022989"/>
    </source>
</evidence>
<sequence length="315" mass="35995">MKQAIIGKYLNIDTFIHRLDPRLKFLANVIFIVLLFVTNYFITLGILVLSIMVMYVIATKSIKSVFLKLKIPFYIALFIFIVNMFTVKGAVPNIEGDNFIPISSTLNIDAYVIHRDQTFINTIYWAPFGPDKVFQITQFTIVRTFSILLRIYGVILTTTILMVSTKPILLTRAINDLLLPLKLIKIPTEIITMIISIALRFIPTLLEESSRIMKAQSSRGVDFKNGNLKDKSKAFIVLIIPLFVSSFNKANDLSDAMTSRGYQPYAKRSFYRQLNPSWRDLIAVLFIGLLVAMVTVCQIDAVPLPYWFVLTYQRV</sequence>
<feature type="transmembrane region" description="Helical" evidence="5">
    <location>
        <begin position="281"/>
        <end position="308"/>
    </location>
</feature>
<accession>A0A501XA37</accession>
<dbReference type="GO" id="GO:0005886">
    <property type="term" value="C:plasma membrane"/>
    <property type="evidence" value="ECO:0007669"/>
    <property type="project" value="TreeGrafter"/>
</dbReference>
<evidence type="ECO:0000256" key="2">
    <source>
        <dbReference type="ARBA" id="ARBA00022692"/>
    </source>
</evidence>
<comment type="caution">
    <text evidence="6">The sequence shown here is derived from an EMBL/GenBank/DDBJ whole genome shotgun (WGS) entry which is preliminary data.</text>
</comment>
<dbReference type="InterPro" id="IPR003339">
    <property type="entry name" value="ABC/ECF_trnsptr_transmembrane"/>
</dbReference>
<keyword evidence="2 5" id="KW-0812">Transmembrane</keyword>
<keyword evidence="3 5" id="KW-1133">Transmembrane helix</keyword>
<evidence type="ECO:0000313" key="6">
    <source>
        <dbReference type="EMBL" id="TPE57415.1"/>
    </source>
</evidence>
<dbReference type="PANTHER" id="PTHR33514">
    <property type="entry name" value="PROTEIN ABCI12, CHLOROPLASTIC"/>
    <property type="match status" value="1"/>
</dbReference>
<protein>
    <submittedName>
        <fullName evidence="6">Energy-coupling factor transporter transmembrane protein EcfT</fullName>
    </submittedName>
</protein>
<dbReference type="CDD" id="cd16914">
    <property type="entry name" value="EcfT"/>
    <property type="match status" value="1"/>
</dbReference>
<organism evidence="6 7">
    <name type="scientific">[Mycoplasma] falconis</name>
    <dbReference type="NCBI Taxonomy" id="92403"/>
    <lineage>
        <taxon>Bacteria</taxon>
        <taxon>Bacillati</taxon>
        <taxon>Mycoplasmatota</taxon>
        <taxon>Mycoplasmoidales</taxon>
        <taxon>Metamycoplasmataceae</taxon>
        <taxon>Metamycoplasma</taxon>
    </lineage>
</organism>
<feature type="transmembrane region" description="Helical" evidence="5">
    <location>
        <begin position="73"/>
        <end position="91"/>
    </location>
</feature>
<evidence type="ECO:0000313" key="7">
    <source>
        <dbReference type="Proteomes" id="UP000319776"/>
    </source>
</evidence>
<reference evidence="6 7" key="1">
    <citation type="submission" date="2019-06" db="EMBL/GenBank/DDBJ databases">
        <title>Mycoplasma falconis type strain whole genome sequence.</title>
        <authorList>
            <person name="Spergser J."/>
        </authorList>
    </citation>
    <scope>NUCLEOTIDE SEQUENCE [LARGE SCALE GENOMIC DNA]</scope>
    <source>
        <strain evidence="6 7">ATCC 51372</strain>
    </source>
</reference>
<keyword evidence="4 5" id="KW-0472">Membrane</keyword>
<keyword evidence="7" id="KW-1185">Reference proteome</keyword>
<gene>
    <name evidence="6" type="ORF">FJO69_01530</name>
</gene>
<dbReference type="EMBL" id="VFSS01000004">
    <property type="protein sequence ID" value="TPE57415.1"/>
    <property type="molecule type" value="Genomic_DNA"/>
</dbReference>
<evidence type="ECO:0000256" key="4">
    <source>
        <dbReference type="ARBA" id="ARBA00023136"/>
    </source>
</evidence>
<feature type="transmembrane region" description="Helical" evidence="5">
    <location>
        <begin position="147"/>
        <end position="170"/>
    </location>
</feature>
<proteinExistence type="predicted"/>
<dbReference type="RefSeq" id="WP_140781247.1">
    <property type="nucleotide sequence ID" value="NZ_VFSS01000004.1"/>
</dbReference>
<evidence type="ECO:0000256" key="1">
    <source>
        <dbReference type="ARBA" id="ARBA00004141"/>
    </source>
</evidence>
<dbReference type="OrthoDB" id="8075495at2"/>
<feature type="transmembrane region" description="Helical" evidence="5">
    <location>
        <begin position="25"/>
        <end position="58"/>
    </location>
</feature>
<name>A0A501XA37_9BACT</name>
<comment type="subcellular location">
    <subcellularLocation>
        <location evidence="1">Membrane</location>
        <topology evidence="1">Multi-pass membrane protein</topology>
    </subcellularLocation>
</comment>